<dbReference type="RefSeq" id="WP_207324519.1">
    <property type="nucleotide sequence ID" value="NZ_CP071504.1"/>
</dbReference>
<organism evidence="3 4">
    <name type="scientific">Shewanella cyperi</name>
    <dbReference type="NCBI Taxonomy" id="2814292"/>
    <lineage>
        <taxon>Bacteria</taxon>
        <taxon>Pseudomonadati</taxon>
        <taxon>Pseudomonadota</taxon>
        <taxon>Gammaproteobacteria</taxon>
        <taxon>Alteromonadales</taxon>
        <taxon>Shewanellaceae</taxon>
        <taxon>Shewanella</taxon>
    </lineage>
</organism>
<keyword evidence="1" id="KW-0175">Coiled coil</keyword>
<proteinExistence type="predicted"/>
<protein>
    <submittedName>
        <fullName evidence="3">Uncharacterized protein</fullName>
    </submittedName>
</protein>
<dbReference type="EMBL" id="CP071504">
    <property type="protein sequence ID" value="QSX29333.1"/>
    <property type="molecule type" value="Genomic_DNA"/>
</dbReference>
<gene>
    <name evidence="3" type="ORF">JYB88_14115</name>
</gene>
<evidence type="ECO:0000313" key="3">
    <source>
        <dbReference type="EMBL" id="QSX29333.1"/>
    </source>
</evidence>
<feature type="signal peptide" evidence="2">
    <location>
        <begin position="1"/>
        <end position="18"/>
    </location>
</feature>
<evidence type="ECO:0000256" key="2">
    <source>
        <dbReference type="SAM" id="SignalP"/>
    </source>
</evidence>
<sequence length="223" mass="25378">MKPLCIAVLLSLSPLSWAMGEIPHMTEEQQQQILRFAVTQMRDKGDFDRLARCSGSSAAKMESLYSKVLRRCQVWDEREENAVERCLIEGMSEGTGLTPEQLHDCLPDDPEDIAADRVEALQRQVATLESQLNELMDNDHLSEAEENKLDVMQAQLDGLRDELLQAEEALDQLQMTDSERELDALIQAIGDNEPTAAQAQKMQQLQHQMRQEQQQEVRQLFGQ</sequence>
<dbReference type="KEGG" id="scyp:JYB88_14115"/>
<accession>A0A974XLA1</accession>
<feature type="coiled-coil region" evidence="1">
    <location>
        <begin position="111"/>
        <end position="215"/>
    </location>
</feature>
<name>A0A974XLA1_9GAMM</name>
<dbReference type="Proteomes" id="UP000663281">
    <property type="component" value="Chromosome"/>
</dbReference>
<evidence type="ECO:0000313" key="4">
    <source>
        <dbReference type="Proteomes" id="UP000663281"/>
    </source>
</evidence>
<reference evidence="3 4" key="1">
    <citation type="submission" date="2021-03" db="EMBL/GenBank/DDBJ databases">
        <title>Novel species identification of genus Shewanella.</title>
        <authorList>
            <person name="Liu G."/>
            <person name="Zhang Q."/>
        </authorList>
    </citation>
    <scope>NUCLEOTIDE SEQUENCE [LARGE SCALE GENOMIC DNA]</scope>
    <source>
        <strain evidence="3 4">FJAT-53726</strain>
    </source>
</reference>
<feature type="chain" id="PRO_5037938188" evidence="2">
    <location>
        <begin position="19"/>
        <end position="223"/>
    </location>
</feature>
<evidence type="ECO:0000256" key="1">
    <source>
        <dbReference type="SAM" id="Coils"/>
    </source>
</evidence>
<keyword evidence="2" id="KW-0732">Signal</keyword>
<dbReference type="AlphaFoldDB" id="A0A974XLA1"/>
<keyword evidence="4" id="KW-1185">Reference proteome</keyword>